<dbReference type="Pfam" id="PF20152">
    <property type="entry name" value="DUF6534"/>
    <property type="match status" value="1"/>
</dbReference>
<dbReference type="InterPro" id="IPR045339">
    <property type="entry name" value="DUF6534"/>
</dbReference>
<dbReference type="OrthoDB" id="2884999at2759"/>
<dbReference type="Proteomes" id="UP000724874">
    <property type="component" value="Unassembled WGS sequence"/>
</dbReference>
<keyword evidence="4" id="KW-1185">Reference proteome</keyword>
<keyword evidence="1" id="KW-0472">Membrane</keyword>
<feature type="transmembrane region" description="Helical" evidence="1">
    <location>
        <begin position="235"/>
        <end position="257"/>
    </location>
</feature>
<dbReference type="PANTHER" id="PTHR40465:SF1">
    <property type="entry name" value="DUF6534 DOMAIN-CONTAINING PROTEIN"/>
    <property type="match status" value="1"/>
</dbReference>
<feature type="transmembrane region" description="Helical" evidence="1">
    <location>
        <begin position="20"/>
        <end position="42"/>
    </location>
</feature>
<feature type="domain" description="DUF6534" evidence="2">
    <location>
        <begin position="176"/>
        <end position="262"/>
    </location>
</feature>
<reference evidence="3" key="1">
    <citation type="submission" date="2020-11" db="EMBL/GenBank/DDBJ databases">
        <authorList>
            <consortium name="DOE Joint Genome Institute"/>
            <person name="Ahrendt S."/>
            <person name="Riley R."/>
            <person name="Andreopoulos W."/>
            <person name="LaButti K."/>
            <person name="Pangilinan J."/>
            <person name="Ruiz-duenas F.J."/>
            <person name="Barrasa J.M."/>
            <person name="Sanchez-Garcia M."/>
            <person name="Camarero S."/>
            <person name="Miyauchi S."/>
            <person name="Serrano A."/>
            <person name="Linde D."/>
            <person name="Babiker R."/>
            <person name="Drula E."/>
            <person name="Ayuso-Fernandez I."/>
            <person name="Pacheco R."/>
            <person name="Padilla G."/>
            <person name="Ferreira P."/>
            <person name="Barriuso J."/>
            <person name="Kellner H."/>
            <person name="Castanera R."/>
            <person name="Alfaro M."/>
            <person name="Ramirez L."/>
            <person name="Pisabarro A.G."/>
            <person name="Kuo A."/>
            <person name="Tritt A."/>
            <person name="Lipzen A."/>
            <person name="He G."/>
            <person name="Yan M."/>
            <person name="Ng V."/>
            <person name="Cullen D."/>
            <person name="Martin F."/>
            <person name="Rosso M.-N."/>
            <person name="Henrissat B."/>
            <person name="Hibbett D."/>
            <person name="Martinez A.T."/>
            <person name="Grigoriev I.V."/>
        </authorList>
    </citation>
    <scope>NUCLEOTIDE SEQUENCE</scope>
    <source>
        <strain evidence="3">AH 44721</strain>
    </source>
</reference>
<feature type="transmembrane region" description="Helical" evidence="1">
    <location>
        <begin position="54"/>
        <end position="75"/>
    </location>
</feature>
<feature type="transmembrane region" description="Helical" evidence="1">
    <location>
        <begin position="125"/>
        <end position="150"/>
    </location>
</feature>
<proteinExistence type="predicted"/>
<evidence type="ECO:0000259" key="2">
    <source>
        <dbReference type="Pfam" id="PF20152"/>
    </source>
</evidence>
<dbReference type="AlphaFoldDB" id="A0A9P5TIL1"/>
<organism evidence="3 4">
    <name type="scientific">Gymnopilus junonius</name>
    <name type="common">Spectacular rustgill mushroom</name>
    <name type="synonym">Gymnopilus spectabilis subsp. junonius</name>
    <dbReference type="NCBI Taxonomy" id="109634"/>
    <lineage>
        <taxon>Eukaryota</taxon>
        <taxon>Fungi</taxon>
        <taxon>Dikarya</taxon>
        <taxon>Basidiomycota</taxon>
        <taxon>Agaricomycotina</taxon>
        <taxon>Agaricomycetes</taxon>
        <taxon>Agaricomycetidae</taxon>
        <taxon>Agaricales</taxon>
        <taxon>Agaricineae</taxon>
        <taxon>Hymenogastraceae</taxon>
        <taxon>Gymnopilus</taxon>
    </lineage>
</organism>
<comment type="caution">
    <text evidence="3">The sequence shown here is derived from an EMBL/GenBank/DDBJ whole genome shotgun (WGS) entry which is preliminary data.</text>
</comment>
<feature type="transmembrane region" description="Helical" evidence="1">
    <location>
        <begin position="95"/>
        <end position="113"/>
    </location>
</feature>
<dbReference type="EMBL" id="JADNYJ010000103">
    <property type="protein sequence ID" value="KAF8885235.1"/>
    <property type="molecule type" value="Genomic_DNA"/>
</dbReference>
<keyword evidence="1" id="KW-1133">Transmembrane helix</keyword>
<feature type="transmembrane region" description="Helical" evidence="1">
    <location>
        <begin position="203"/>
        <end position="229"/>
    </location>
</feature>
<name>A0A9P5TIL1_GYMJU</name>
<dbReference type="PANTHER" id="PTHR40465">
    <property type="entry name" value="CHROMOSOME 1, WHOLE GENOME SHOTGUN SEQUENCE"/>
    <property type="match status" value="1"/>
</dbReference>
<gene>
    <name evidence="3" type="ORF">CPB84DRAFT_1788493</name>
</gene>
<evidence type="ECO:0000313" key="4">
    <source>
        <dbReference type="Proteomes" id="UP000724874"/>
    </source>
</evidence>
<protein>
    <recommendedName>
        <fullName evidence="2">DUF6534 domain-containing protein</fullName>
    </recommendedName>
</protein>
<feature type="transmembrane region" description="Helical" evidence="1">
    <location>
        <begin position="170"/>
        <end position="191"/>
    </location>
</feature>
<keyword evidence="1" id="KW-0812">Transmembrane</keyword>
<evidence type="ECO:0000256" key="1">
    <source>
        <dbReference type="SAM" id="Phobius"/>
    </source>
</evidence>
<sequence>MASPSVPDVSIDISGPFNGIYSSSYICAALLGISIAQTYMYFRNYPKDRIILKLFVLWLLGLNTASQILVVKGLSRPLLKNWANVVALQSAVPEFVWQILTTGLLSSSAQIFFTYRLWFYSSKNILYPLVLVPAALSQLVADIIYIVGALGSDTTNTSLHDIDFERAATAANSIAVGVDILIAALMGYRLLTSRSGFARTDRMVNTLFVITVNSGLWTAIVAIIALAASLKFSNILNYAAIYITLAPLYCNTVLANLNVRDYVRSKGENENTMSVLSGIKFKTTRRGAHGAYSGTGSMPQFAVTDTAPSSNMDASTVVPYDSYNEHSKENLRELKPEAI</sequence>
<accession>A0A9P5TIL1</accession>
<evidence type="ECO:0000313" key="3">
    <source>
        <dbReference type="EMBL" id="KAF8885235.1"/>
    </source>
</evidence>